<comment type="caution">
    <text evidence="1">The sequence shown here is derived from an EMBL/GenBank/DDBJ whole genome shotgun (WGS) entry which is preliminary data.</text>
</comment>
<proteinExistence type="predicted"/>
<protein>
    <submittedName>
        <fullName evidence="1">Uncharacterized protein</fullName>
    </submittedName>
</protein>
<evidence type="ECO:0000313" key="2">
    <source>
        <dbReference type="Proteomes" id="UP001497700"/>
    </source>
</evidence>
<dbReference type="EMBL" id="MU393505">
    <property type="protein sequence ID" value="KAI4863387.1"/>
    <property type="molecule type" value="Genomic_DNA"/>
</dbReference>
<keyword evidence="2" id="KW-1185">Reference proteome</keyword>
<organism evidence="1 2">
    <name type="scientific">Hypoxylon rubiginosum</name>
    <dbReference type="NCBI Taxonomy" id="110542"/>
    <lineage>
        <taxon>Eukaryota</taxon>
        <taxon>Fungi</taxon>
        <taxon>Dikarya</taxon>
        <taxon>Ascomycota</taxon>
        <taxon>Pezizomycotina</taxon>
        <taxon>Sordariomycetes</taxon>
        <taxon>Xylariomycetidae</taxon>
        <taxon>Xylariales</taxon>
        <taxon>Hypoxylaceae</taxon>
        <taxon>Hypoxylon</taxon>
    </lineage>
</organism>
<gene>
    <name evidence="1" type="ORF">F4820DRAFT_427240</name>
</gene>
<accession>A0ACB9YVX6</accession>
<reference evidence="1 2" key="1">
    <citation type="journal article" date="2022" name="New Phytol.">
        <title>Ecological generalism drives hyperdiversity of secondary metabolite gene clusters in xylarialean endophytes.</title>
        <authorList>
            <person name="Franco M.E.E."/>
            <person name="Wisecaver J.H."/>
            <person name="Arnold A.E."/>
            <person name="Ju Y.M."/>
            <person name="Slot J.C."/>
            <person name="Ahrendt S."/>
            <person name="Moore L.P."/>
            <person name="Eastman K.E."/>
            <person name="Scott K."/>
            <person name="Konkel Z."/>
            <person name="Mondo S.J."/>
            <person name="Kuo A."/>
            <person name="Hayes R.D."/>
            <person name="Haridas S."/>
            <person name="Andreopoulos B."/>
            <person name="Riley R."/>
            <person name="LaButti K."/>
            <person name="Pangilinan J."/>
            <person name="Lipzen A."/>
            <person name="Amirebrahimi M."/>
            <person name="Yan J."/>
            <person name="Adam C."/>
            <person name="Keymanesh K."/>
            <person name="Ng V."/>
            <person name="Louie K."/>
            <person name="Northen T."/>
            <person name="Drula E."/>
            <person name="Henrissat B."/>
            <person name="Hsieh H.M."/>
            <person name="Youens-Clark K."/>
            <person name="Lutzoni F."/>
            <person name="Miadlikowska J."/>
            <person name="Eastwood D.C."/>
            <person name="Hamelin R.C."/>
            <person name="Grigoriev I.V."/>
            <person name="U'Ren J.M."/>
        </authorList>
    </citation>
    <scope>NUCLEOTIDE SEQUENCE [LARGE SCALE GENOMIC DNA]</scope>
    <source>
        <strain evidence="1 2">CBS 119005</strain>
    </source>
</reference>
<sequence>MGLPIKLLRFFEQLEAHNILLIEWENTLLNRLGYPHIIESDLFFLVPDEQLPVAAKLAASSGYDAADRETLPPRYPCEYANCGIRYIIHDPGEIQSNSNPLIRLVLLPLSWTGISCHESIRLSASENKLPCTVCTVPVSAACTAFVRILARENQRSKLRMEIIGHLCSVIAYHYFDTSYEGDYLELPPDDQPWSEKEVREMENAVRALRGWEMKEGEEWIRSELIRAMTGVISYDDLPFKKD</sequence>
<dbReference type="Proteomes" id="UP001497700">
    <property type="component" value="Unassembled WGS sequence"/>
</dbReference>
<evidence type="ECO:0000313" key="1">
    <source>
        <dbReference type="EMBL" id="KAI4863387.1"/>
    </source>
</evidence>
<name>A0ACB9YVX6_9PEZI</name>